<keyword evidence="3" id="KW-1185">Reference proteome</keyword>
<dbReference type="KEGG" id="lnn:F0161_01655"/>
<accession>A0A5P1WYP3</accession>
<evidence type="ECO:0000256" key="1">
    <source>
        <dbReference type="SAM" id="Phobius"/>
    </source>
</evidence>
<keyword evidence="1" id="KW-0812">Transmembrane</keyword>
<keyword evidence="1" id="KW-1133">Transmembrane helix</keyword>
<name>A0A5P1WYP3_9LACO</name>
<sequence length="75" mass="8949">MNKVFNIGILLLVTITFLMNLFGDYHWMYMISTGLFTIWSVYEYKQFHSKFMLVVVILSVIYLIFLIISKIVGWM</sequence>
<evidence type="ECO:0000313" key="2">
    <source>
        <dbReference type="EMBL" id="QER66696.1"/>
    </source>
</evidence>
<dbReference type="RefSeq" id="WP_137602571.1">
    <property type="nucleotide sequence ID" value="NZ_BJEB01000060.1"/>
</dbReference>
<dbReference type="Proteomes" id="UP000325295">
    <property type="component" value="Chromosome"/>
</dbReference>
<keyword evidence="1" id="KW-0472">Membrane</keyword>
<feature type="transmembrane region" description="Helical" evidence="1">
    <location>
        <begin position="5"/>
        <end position="21"/>
    </location>
</feature>
<evidence type="ECO:0000313" key="3">
    <source>
        <dbReference type="Proteomes" id="UP000325295"/>
    </source>
</evidence>
<feature type="transmembrane region" description="Helical" evidence="1">
    <location>
        <begin position="51"/>
        <end position="72"/>
    </location>
</feature>
<dbReference type="EMBL" id="CP043939">
    <property type="protein sequence ID" value="QER66696.1"/>
    <property type="molecule type" value="Genomic_DNA"/>
</dbReference>
<reference evidence="2 3" key="1">
    <citation type="submission" date="2019-09" db="EMBL/GenBank/DDBJ databases">
        <title>Complete Genome Sequence of Lactobacillus nenjiangensis SH-Y15, isolated from sauerkraut.</title>
        <authorList>
            <person name="Yang H."/>
        </authorList>
    </citation>
    <scope>NUCLEOTIDE SEQUENCE [LARGE SCALE GENOMIC DNA]</scope>
    <source>
        <strain evidence="2 3">SH-Y15</strain>
    </source>
</reference>
<dbReference type="AlphaFoldDB" id="A0A5P1WYP3"/>
<proteinExistence type="predicted"/>
<protein>
    <submittedName>
        <fullName evidence="2">Uncharacterized protein</fullName>
    </submittedName>
</protein>
<gene>
    <name evidence="2" type="ORF">F0161_01655</name>
</gene>
<organism evidence="2 3">
    <name type="scientific">Paucilactobacillus nenjiangensis</name>
    <dbReference type="NCBI Taxonomy" id="1296540"/>
    <lineage>
        <taxon>Bacteria</taxon>
        <taxon>Bacillati</taxon>
        <taxon>Bacillota</taxon>
        <taxon>Bacilli</taxon>
        <taxon>Lactobacillales</taxon>
        <taxon>Lactobacillaceae</taxon>
        <taxon>Paucilactobacillus</taxon>
    </lineage>
</organism>